<evidence type="ECO:0000313" key="6">
    <source>
        <dbReference type="Proteomes" id="UP000003973"/>
    </source>
</evidence>
<name>C3X3M4_9BURK</name>
<evidence type="ECO:0000256" key="3">
    <source>
        <dbReference type="SAM" id="MobiDB-lite"/>
    </source>
</evidence>
<dbReference type="Proteomes" id="UP000003973">
    <property type="component" value="Unassembled WGS sequence"/>
</dbReference>
<dbReference type="InterPro" id="IPR031922">
    <property type="entry name" value="Pesticin_C"/>
</dbReference>
<dbReference type="GO" id="GO:0042742">
    <property type="term" value="P:defense response to bacterium"/>
    <property type="evidence" value="ECO:0007669"/>
    <property type="project" value="UniProtKB-KW"/>
</dbReference>
<feature type="region of interest" description="Disordered" evidence="3">
    <location>
        <begin position="1"/>
        <end position="101"/>
    </location>
</feature>
<dbReference type="CDD" id="cd16902">
    <property type="entry name" value="pesticin_lyz"/>
    <property type="match status" value="1"/>
</dbReference>
<reference evidence="5" key="1">
    <citation type="submission" date="2011-10" db="EMBL/GenBank/DDBJ databases">
        <title>The Genome Sequence of Oxalobacter formigenes HOxBLS.</title>
        <authorList>
            <consortium name="The Broad Institute Genome Sequencing Platform"/>
            <person name="Earl A."/>
            <person name="Ward D."/>
            <person name="Feldgarden M."/>
            <person name="Gevers D."/>
            <person name="Allison M.J."/>
            <person name="Humphrey S."/>
            <person name="Young S.K."/>
            <person name="Zeng Q."/>
            <person name="Gargeya S."/>
            <person name="Fitzgerald M."/>
            <person name="Haas B."/>
            <person name="Abouelleil A."/>
            <person name="Alvarado L."/>
            <person name="Arachchi H.M."/>
            <person name="Berlin A."/>
            <person name="Brown A."/>
            <person name="Chapman S.B."/>
            <person name="Chen Z."/>
            <person name="Dunbar C."/>
            <person name="Freedman E."/>
            <person name="Gearin G."/>
            <person name="Goldberg J."/>
            <person name="Griggs A."/>
            <person name="Gujja S."/>
            <person name="Heiman D."/>
            <person name="Howarth C."/>
            <person name="Larson L."/>
            <person name="Lui A."/>
            <person name="MacDonald P.J.P."/>
            <person name="Montmayeur A."/>
            <person name="Murphy C."/>
            <person name="Neiman D."/>
            <person name="Pearson M."/>
            <person name="Priest M."/>
            <person name="Roberts A."/>
            <person name="Saif S."/>
            <person name="Shea T."/>
            <person name="Shenoy N."/>
            <person name="Sisk P."/>
            <person name="Stolte C."/>
            <person name="Sykes S."/>
            <person name="Wortman J."/>
            <person name="Nusbaum C."/>
            <person name="Birren B."/>
        </authorList>
    </citation>
    <scope>NUCLEOTIDE SEQUENCE [LARGE SCALE GENOMIC DNA]</scope>
    <source>
        <strain evidence="5">HOxBLS</strain>
    </source>
</reference>
<dbReference type="Gene3D" id="1.10.530.40">
    <property type="match status" value="1"/>
</dbReference>
<evidence type="ECO:0000313" key="5">
    <source>
        <dbReference type="EMBL" id="EEO27810.2"/>
    </source>
</evidence>
<keyword evidence="2" id="KW-0081">Bacteriolytic enzyme</keyword>
<feature type="region of interest" description="Disordered" evidence="3">
    <location>
        <begin position="124"/>
        <end position="166"/>
    </location>
</feature>
<dbReference type="AlphaFoldDB" id="C3X3M4"/>
<protein>
    <recommendedName>
        <fullName evidence="4">Pesticin C-terminal domain-containing protein</fullName>
    </recommendedName>
</protein>
<dbReference type="GO" id="GO:0003796">
    <property type="term" value="F:lysozyme activity"/>
    <property type="evidence" value="ECO:0007669"/>
    <property type="project" value="InterPro"/>
</dbReference>
<dbReference type="HOGENOM" id="CLU_522572_0_0_4"/>
<dbReference type="RefSeq" id="WP_020995027.1">
    <property type="nucleotide sequence ID" value="NZ_CABMNL010000001.1"/>
</dbReference>
<dbReference type="eggNOG" id="COG3409">
    <property type="taxonomic scope" value="Bacteria"/>
</dbReference>
<dbReference type="Pfam" id="PF16754">
    <property type="entry name" value="Pesticin"/>
    <property type="match status" value="1"/>
</dbReference>
<keyword evidence="1" id="KW-0929">Antimicrobial</keyword>
<feature type="region of interest" description="Disordered" evidence="3">
    <location>
        <begin position="250"/>
        <end position="269"/>
    </location>
</feature>
<evidence type="ECO:0000256" key="1">
    <source>
        <dbReference type="ARBA" id="ARBA00022529"/>
    </source>
</evidence>
<gene>
    <name evidence="5" type="ORF">OFAG_00963</name>
</gene>
<dbReference type="EMBL" id="ACDP02000020">
    <property type="protein sequence ID" value="EEO27810.2"/>
    <property type="molecule type" value="Genomic_DNA"/>
</dbReference>
<keyword evidence="6" id="KW-1185">Reference proteome</keyword>
<evidence type="ECO:0000256" key="2">
    <source>
        <dbReference type="ARBA" id="ARBA00022638"/>
    </source>
</evidence>
<proteinExistence type="predicted"/>
<organism evidence="5 6">
    <name type="scientific">Oxalobacter paraformigenes</name>
    <dbReference type="NCBI Taxonomy" id="556268"/>
    <lineage>
        <taxon>Bacteria</taxon>
        <taxon>Pseudomonadati</taxon>
        <taxon>Pseudomonadota</taxon>
        <taxon>Betaproteobacteria</taxon>
        <taxon>Burkholderiales</taxon>
        <taxon>Oxalobacteraceae</taxon>
        <taxon>Oxalobacter</taxon>
    </lineage>
</organism>
<dbReference type="GO" id="GO:0031640">
    <property type="term" value="P:killing of cells of another organism"/>
    <property type="evidence" value="ECO:0007669"/>
    <property type="project" value="UniProtKB-KW"/>
</dbReference>
<sequence>MTINPNDPFGAERDDKDYAGKNLVKPGLSAPLFKPPPGHTYLFRTPSLEKEWQETFAKTATPPSPSLSASGPETSPEPAGFPTPPAGLSAASRGKTALSAAPEAFPGAQTAETGKDAASFHTGQAENVRPTGLPEPIAKPPETSSMSVRRDTGLSPAASPAPADRLAGETALSGHAGHIPQTAAPTETGDIRFPGISDGRWQTLGRLLVHAMLRHRAATGGNRPAVSSGGFKTPVPVANRAASGFLRTGYTPAAKQPKPVTGNSLPVNPDNPLCEPLPIRPLDENAPTIAGRRYVEAGPSREINALLTLANACRAIGINHPQVSHWEGGGRTVADVPYRKGQINNKSGVTVASGLDIGQRKEPAELRRLGLPEKLVRKLAPYLGKQRGDAVTALAKNPLSLTDEEIDLISRATMQNMSDNARKQWDAKVDRERRRHPNAPYFHELTSDQQTLLFSRFYQNGSFEKRHQAFFEAVMENDWETAANALKSEAKNDIDNSAKRWRGNRLLNEVEWYNKVKHSPQ</sequence>
<evidence type="ECO:0000259" key="4">
    <source>
        <dbReference type="Pfam" id="PF16754"/>
    </source>
</evidence>
<dbReference type="InterPro" id="IPR023347">
    <property type="entry name" value="Lysozyme_dom_sf"/>
</dbReference>
<feature type="compositionally biased region" description="Basic and acidic residues" evidence="3">
    <location>
        <begin position="10"/>
        <end position="19"/>
    </location>
</feature>
<comment type="caution">
    <text evidence="5">The sequence shown here is derived from an EMBL/GenBank/DDBJ whole genome shotgun (WGS) entry which is preliminary data.</text>
</comment>
<feature type="domain" description="Pesticin C-terminal" evidence="4">
    <location>
        <begin position="322"/>
        <end position="480"/>
    </location>
</feature>
<accession>C3X3M4</accession>